<comment type="caution">
    <text evidence="2">The sequence shown here is derived from an EMBL/GenBank/DDBJ whole genome shotgun (WGS) entry which is preliminary data.</text>
</comment>
<accession>A0A1W0WUJ8</accession>
<evidence type="ECO:0000256" key="1">
    <source>
        <dbReference type="SAM" id="SignalP"/>
    </source>
</evidence>
<reference evidence="3" key="1">
    <citation type="submission" date="2017-01" db="EMBL/GenBank/DDBJ databases">
        <title>Comparative genomics of anhydrobiosis in the tardigrade Hypsibius dujardini.</title>
        <authorList>
            <person name="Yoshida Y."/>
            <person name="Koutsovoulos G."/>
            <person name="Laetsch D."/>
            <person name="Stevens L."/>
            <person name="Kumar S."/>
            <person name="Horikawa D."/>
            <person name="Ishino K."/>
            <person name="Komine S."/>
            <person name="Tomita M."/>
            <person name="Blaxter M."/>
            <person name="Arakawa K."/>
        </authorList>
    </citation>
    <scope>NUCLEOTIDE SEQUENCE [LARGE SCALE GENOMIC DNA]</scope>
    <source>
        <strain evidence="3">Z151</strain>
    </source>
</reference>
<feature type="chain" id="PRO_5012867919" evidence="1">
    <location>
        <begin position="22"/>
        <end position="72"/>
    </location>
</feature>
<feature type="signal peptide" evidence="1">
    <location>
        <begin position="1"/>
        <end position="21"/>
    </location>
</feature>
<keyword evidence="1" id="KW-0732">Signal</keyword>
<dbReference type="EMBL" id="MTYJ01000045">
    <property type="protein sequence ID" value="OQV18874.1"/>
    <property type="molecule type" value="Genomic_DNA"/>
</dbReference>
<evidence type="ECO:0000313" key="2">
    <source>
        <dbReference type="EMBL" id="OQV18874.1"/>
    </source>
</evidence>
<evidence type="ECO:0000313" key="3">
    <source>
        <dbReference type="Proteomes" id="UP000192578"/>
    </source>
</evidence>
<proteinExistence type="predicted"/>
<sequence>MVSIQLVIILAICCIAGVAEAKQCRHYPDCPGCGFYERCCFREGPPDNGGGWTYHGECKCGENEWEKKGWCN</sequence>
<protein>
    <submittedName>
        <fullName evidence="2">Uncharacterized protein</fullName>
    </submittedName>
</protein>
<dbReference type="OrthoDB" id="2562973at2759"/>
<organism evidence="2 3">
    <name type="scientific">Hypsibius exemplaris</name>
    <name type="common">Freshwater tardigrade</name>
    <dbReference type="NCBI Taxonomy" id="2072580"/>
    <lineage>
        <taxon>Eukaryota</taxon>
        <taxon>Metazoa</taxon>
        <taxon>Ecdysozoa</taxon>
        <taxon>Tardigrada</taxon>
        <taxon>Eutardigrada</taxon>
        <taxon>Parachela</taxon>
        <taxon>Hypsibioidea</taxon>
        <taxon>Hypsibiidae</taxon>
        <taxon>Hypsibius</taxon>
    </lineage>
</organism>
<dbReference type="Proteomes" id="UP000192578">
    <property type="component" value="Unassembled WGS sequence"/>
</dbReference>
<gene>
    <name evidence="2" type="ORF">BV898_07127</name>
</gene>
<name>A0A1W0WUJ8_HYPEX</name>
<dbReference type="AlphaFoldDB" id="A0A1W0WUJ8"/>
<keyword evidence="3" id="KW-1185">Reference proteome</keyword>